<evidence type="ECO:0000256" key="1">
    <source>
        <dbReference type="ARBA" id="ARBA00022553"/>
    </source>
</evidence>
<dbReference type="CDD" id="cd02440">
    <property type="entry name" value="AdoMet_MTases"/>
    <property type="match status" value="1"/>
</dbReference>
<dbReference type="EMBL" id="JBHMEY010000080">
    <property type="protein sequence ID" value="MFB9098335.1"/>
    <property type="molecule type" value="Genomic_DNA"/>
</dbReference>
<gene>
    <name evidence="5" type="ORF">ACFFVF_17635</name>
</gene>
<dbReference type="PROSITE" id="PS51585">
    <property type="entry name" value="SAM_MT_TPMT"/>
    <property type="match status" value="1"/>
</dbReference>
<dbReference type="PANTHER" id="PTHR32183">
    <property type="match status" value="1"/>
</dbReference>
<keyword evidence="4" id="KW-0949">S-adenosyl-L-methionine</keyword>
<evidence type="ECO:0000313" key="5">
    <source>
        <dbReference type="EMBL" id="MFB9098335.1"/>
    </source>
</evidence>
<dbReference type="SUPFAM" id="SSF53335">
    <property type="entry name" value="S-adenosyl-L-methionine-dependent methyltransferases"/>
    <property type="match status" value="1"/>
</dbReference>
<dbReference type="Proteomes" id="UP001589607">
    <property type="component" value="Unassembled WGS sequence"/>
</dbReference>
<keyword evidence="6" id="KW-1185">Reference proteome</keyword>
<organism evidence="5 6">
    <name type="scientific">Flavobacterium jumunjinense</name>
    <dbReference type="NCBI Taxonomy" id="998845"/>
    <lineage>
        <taxon>Bacteria</taxon>
        <taxon>Pseudomonadati</taxon>
        <taxon>Bacteroidota</taxon>
        <taxon>Flavobacteriia</taxon>
        <taxon>Flavobacteriales</taxon>
        <taxon>Flavobacteriaceae</taxon>
        <taxon>Flavobacterium</taxon>
    </lineage>
</organism>
<name>A0ABV5GU23_9FLAO</name>
<evidence type="ECO:0000256" key="2">
    <source>
        <dbReference type="ARBA" id="ARBA00022603"/>
    </source>
</evidence>
<comment type="caution">
    <text evidence="5">The sequence shown here is derived from an EMBL/GenBank/DDBJ whole genome shotgun (WGS) entry which is preliminary data.</text>
</comment>
<evidence type="ECO:0000256" key="4">
    <source>
        <dbReference type="ARBA" id="ARBA00022691"/>
    </source>
</evidence>
<accession>A0ABV5GU23</accession>
<dbReference type="GO" id="GO:0008168">
    <property type="term" value="F:methyltransferase activity"/>
    <property type="evidence" value="ECO:0007669"/>
    <property type="project" value="UniProtKB-KW"/>
</dbReference>
<protein>
    <submittedName>
        <fullName evidence="5">SAM-dependent methyltransferase</fullName>
    </submittedName>
</protein>
<sequence>MNKEYWEKRYIDNETAWDVGSITTPLKQYIDQIKNKELKILIPGAGNSHEFDYVIKSGFKNTFVIDIAKPPIENIKSRNPELKEQIIEGDFFELDMKFDLIIEQTFFCALDISLRENYSKKIHELLNPKGKVAGLLFNFPLTEEGPPFGGEIKEYISLFSSLFKIRTLEKSYNSIKPRSEKELFFIFEKK</sequence>
<dbReference type="Gene3D" id="3.40.50.150">
    <property type="entry name" value="Vaccinia Virus protein VP39"/>
    <property type="match status" value="1"/>
</dbReference>
<evidence type="ECO:0000313" key="6">
    <source>
        <dbReference type="Proteomes" id="UP001589607"/>
    </source>
</evidence>
<evidence type="ECO:0000256" key="3">
    <source>
        <dbReference type="ARBA" id="ARBA00022679"/>
    </source>
</evidence>
<dbReference type="RefSeq" id="WP_319800373.1">
    <property type="nucleotide sequence ID" value="NZ_CBCSGE010000011.1"/>
</dbReference>
<dbReference type="InterPro" id="IPR029063">
    <property type="entry name" value="SAM-dependent_MTases_sf"/>
</dbReference>
<dbReference type="PANTHER" id="PTHR32183:SF6">
    <property type="entry name" value="CYSTEINE SULFINATE DESULFINASE_CYSTEINE DESULFURASE AND RELATED ENZYMES"/>
    <property type="match status" value="1"/>
</dbReference>
<keyword evidence="3" id="KW-0808">Transferase</keyword>
<dbReference type="GO" id="GO:0032259">
    <property type="term" value="P:methylation"/>
    <property type="evidence" value="ECO:0007669"/>
    <property type="project" value="UniProtKB-KW"/>
</dbReference>
<dbReference type="InterPro" id="IPR008854">
    <property type="entry name" value="TPMT"/>
</dbReference>
<keyword evidence="2 5" id="KW-0489">Methyltransferase</keyword>
<reference evidence="5 6" key="1">
    <citation type="submission" date="2024-09" db="EMBL/GenBank/DDBJ databases">
        <authorList>
            <person name="Sun Q."/>
            <person name="Mori K."/>
        </authorList>
    </citation>
    <scope>NUCLEOTIDE SEQUENCE [LARGE SCALE GENOMIC DNA]</scope>
    <source>
        <strain evidence="5 6">CECT 7955</strain>
    </source>
</reference>
<dbReference type="Pfam" id="PF05724">
    <property type="entry name" value="TPMT"/>
    <property type="match status" value="1"/>
</dbReference>
<keyword evidence="1" id="KW-0597">Phosphoprotein</keyword>
<proteinExistence type="predicted"/>